<dbReference type="Proteomes" id="UP000028501">
    <property type="component" value="Chromosome"/>
</dbReference>
<evidence type="ECO:0000256" key="6">
    <source>
        <dbReference type="ARBA" id="ARBA00023004"/>
    </source>
</evidence>
<evidence type="ECO:0000256" key="12">
    <source>
        <dbReference type="HAMAP-Rule" id="MF_00942"/>
    </source>
</evidence>
<comment type="similarity">
    <text evidence="1 12">Belongs to the Nth/MutY family.</text>
</comment>
<dbReference type="GeneID" id="24795435"/>
<dbReference type="InterPro" id="IPR003583">
    <property type="entry name" value="Hlx-hairpin-Hlx_DNA-bd_motif"/>
</dbReference>
<evidence type="ECO:0000256" key="3">
    <source>
        <dbReference type="ARBA" id="ARBA00022723"/>
    </source>
</evidence>
<dbReference type="SUPFAM" id="SSF48150">
    <property type="entry name" value="DNA-glycosylase"/>
    <property type="match status" value="1"/>
</dbReference>
<proteinExistence type="inferred from homology"/>
<keyword evidence="12" id="KW-0238">DNA-binding</keyword>
<dbReference type="GO" id="GO:0006289">
    <property type="term" value="P:nucleotide-excision repair"/>
    <property type="evidence" value="ECO:0007669"/>
    <property type="project" value="TreeGrafter"/>
</dbReference>
<keyword evidence="6 12" id="KW-0408">Iron</keyword>
<comment type="catalytic activity">
    <reaction evidence="12">
        <text>2'-deoxyribonucleotide-(2'-deoxyribose 5'-phosphate)-2'-deoxyribonucleotide-DNA = a 3'-end 2'-deoxyribonucleotide-(2,3-dehydro-2,3-deoxyribose 5'-phosphate)-DNA + a 5'-end 5'-phospho-2'-deoxyribonucleoside-DNA + H(+)</text>
        <dbReference type="Rhea" id="RHEA:66592"/>
        <dbReference type="Rhea" id="RHEA-COMP:13180"/>
        <dbReference type="Rhea" id="RHEA-COMP:16897"/>
        <dbReference type="Rhea" id="RHEA-COMP:17067"/>
        <dbReference type="ChEBI" id="CHEBI:15378"/>
        <dbReference type="ChEBI" id="CHEBI:136412"/>
        <dbReference type="ChEBI" id="CHEBI:157695"/>
        <dbReference type="ChEBI" id="CHEBI:167181"/>
        <dbReference type="EC" id="4.2.99.18"/>
    </reaction>
</comment>
<dbReference type="InterPro" id="IPR003265">
    <property type="entry name" value="HhH-GPD_domain"/>
</dbReference>
<feature type="binding site" evidence="12">
    <location>
        <position position="203"/>
    </location>
    <ligand>
        <name>[4Fe-4S] cluster</name>
        <dbReference type="ChEBI" id="CHEBI:49883"/>
    </ligand>
</feature>
<comment type="function">
    <text evidence="12">DNA repair enzyme that has both DNA N-glycosylase activity and AP-lyase activity. The DNA N-glycosylase activity releases various damaged pyrimidines from DNA by cleaving the N-glycosidic bond, leaving an AP (apurinic/apyrimidinic) site. The AP-lyase activity cleaves the phosphodiester bond 3' to the AP site by a beta-elimination, leaving a 3'-terminal unsaturated sugar and a product with a terminal 5'-phosphate.</text>
</comment>
<evidence type="ECO:0000256" key="10">
    <source>
        <dbReference type="ARBA" id="ARBA00023295"/>
    </source>
</evidence>
<evidence type="ECO:0000259" key="13">
    <source>
        <dbReference type="SMART" id="SM00278"/>
    </source>
</evidence>
<keyword evidence="9 12" id="KW-0456">Lyase</keyword>
<evidence type="ECO:0000313" key="16">
    <source>
        <dbReference type="Proteomes" id="UP000028501"/>
    </source>
</evidence>
<dbReference type="GO" id="GO:0141016">
    <property type="term" value="F:G/T mismatch-specific thymine-DNA glycosylase activity"/>
    <property type="evidence" value="ECO:0007669"/>
    <property type="project" value="UniProtKB-EC"/>
</dbReference>
<feature type="domain" description="Helix-hairpin-helix DNA-binding motif class 1" evidence="13">
    <location>
        <begin position="111"/>
        <end position="130"/>
    </location>
</feature>
<dbReference type="EC" id="4.2.99.18" evidence="12"/>
<gene>
    <name evidence="12" type="primary">nth</name>
    <name evidence="15" type="ORF">AFULGI_00019410</name>
</gene>
<dbReference type="AlphaFoldDB" id="A0A075WFY2"/>
<dbReference type="GO" id="GO:0000703">
    <property type="term" value="F:oxidized pyrimidine nucleobase lesion DNA N-glycosylase activity"/>
    <property type="evidence" value="ECO:0007669"/>
    <property type="project" value="TreeGrafter"/>
</dbReference>
<comment type="cofactor">
    <cofactor evidence="12">
        <name>[4Fe-4S] cluster</name>
        <dbReference type="ChEBI" id="CHEBI:49883"/>
    </cofactor>
    <text evidence="12">Binds 1 [4Fe-4S] cluster.</text>
</comment>
<evidence type="ECO:0000256" key="1">
    <source>
        <dbReference type="ARBA" id="ARBA00008343"/>
    </source>
</evidence>
<dbReference type="GO" id="GO:0003677">
    <property type="term" value="F:DNA binding"/>
    <property type="evidence" value="ECO:0007669"/>
    <property type="project" value="UniProtKB-UniRule"/>
</dbReference>
<dbReference type="HAMAP" id="MF_00942">
    <property type="entry name" value="Nth"/>
    <property type="match status" value="1"/>
</dbReference>
<dbReference type="Gene3D" id="1.10.340.30">
    <property type="entry name" value="Hypothetical protein, domain 2"/>
    <property type="match status" value="1"/>
</dbReference>
<dbReference type="HOGENOM" id="CLU_012862_3_4_2"/>
<dbReference type="Pfam" id="PF10576">
    <property type="entry name" value="EndIII_4Fe-2S"/>
    <property type="match status" value="1"/>
</dbReference>
<dbReference type="PANTHER" id="PTHR43286:SF1">
    <property type="entry name" value="ENDONUCLEASE III-LIKE PROTEIN 1"/>
    <property type="match status" value="1"/>
</dbReference>
<dbReference type="GO" id="GO:0046872">
    <property type="term" value="F:metal ion binding"/>
    <property type="evidence" value="ECO:0007669"/>
    <property type="project" value="UniProtKB-KW"/>
</dbReference>
<dbReference type="InterPro" id="IPR011257">
    <property type="entry name" value="DNA_glycosylase"/>
</dbReference>
<dbReference type="InterPro" id="IPR005759">
    <property type="entry name" value="Nth"/>
</dbReference>
<dbReference type="SMART" id="SM00478">
    <property type="entry name" value="ENDO3c"/>
    <property type="match status" value="1"/>
</dbReference>
<evidence type="ECO:0000256" key="4">
    <source>
        <dbReference type="ARBA" id="ARBA00022763"/>
    </source>
</evidence>
<organism evidence="15 16">
    <name type="scientific">Archaeoglobus fulgidus DSM 8774</name>
    <dbReference type="NCBI Taxonomy" id="1344584"/>
    <lineage>
        <taxon>Archaea</taxon>
        <taxon>Methanobacteriati</taxon>
        <taxon>Methanobacteriota</taxon>
        <taxon>Archaeoglobi</taxon>
        <taxon>Archaeoglobales</taxon>
        <taxon>Archaeoglobaceae</taxon>
        <taxon>Archaeoglobus</taxon>
    </lineage>
</organism>
<evidence type="ECO:0000256" key="5">
    <source>
        <dbReference type="ARBA" id="ARBA00022801"/>
    </source>
</evidence>
<keyword evidence="10 12" id="KW-0326">Glycosidase</keyword>
<evidence type="ECO:0000259" key="14">
    <source>
        <dbReference type="SMART" id="SM00478"/>
    </source>
</evidence>
<evidence type="ECO:0000256" key="8">
    <source>
        <dbReference type="ARBA" id="ARBA00023204"/>
    </source>
</evidence>
<keyword evidence="8 12" id="KW-0234">DNA repair</keyword>
<dbReference type="InterPro" id="IPR023170">
    <property type="entry name" value="HhH_base_excis_C"/>
</dbReference>
<accession>A0A075WFY2</accession>
<dbReference type="PIRSF" id="PIRSF001435">
    <property type="entry name" value="Nth"/>
    <property type="match status" value="1"/>
</dbReference>
<evidence type="ECO:0000256" key="2">
    <source>
        <dbReference type="ARBA" id="ARBA00022485"/>
    </source>
</evidence>
<dbReference type="PANTHER" id="PTHR43286">
    <property type="entry name" value="ENDONUCLEASE III-LIKE PROTEIN 1"/>
    <property type="match status" value="1"/>
</dbReference>
<sequence length="209" mass="23668">MDPIEVIEVMEREAIKRKAPVYHLKAEIKTPFQHLVAALLSSRTRDEATVRAAQNLFAKVKKPEDLLKLSEEEIAELIKGVGFYRVKAKRLKELAKKLVEDYSSEVPLSFEELVKLPGIGRKSANVVLAYSDIPAIPVDTHVHRIANRLGWARTTKPEETEEVLKRLFPLEFWEKVNRAMVGFGQTVCKPQKPLCDECPIKGCPRVGVK</sequence>
<keyword evidence="15" id="KW-0540">Nuclease</keyword>
<dbReference type="InterPro" id="IPR003651">
    <property type="entry name" value="Endonuclease3_FeS-loop_motif"/>
</dbReference>
<evidence type="ECO:0000256" key="7">
    <source>
        <dbReference type="ARBA" id="ARBA00023014"/>
    </source>
</evidence>
<keyword evidence="3 12" id="KW-0479">Metal-binding</keyword>
<keyword evidence="7 12" id="KW-0411">Iron-sulfur</keyword>
<keyword evidence="5 12" id="KW-0378">Hydrolase</keyword>
<evidence type="ECO:0000256" key="11">
    <source>
        <dbReference type="ARBA" id="ARBA00052915"/>
    </source>
</evidence>
<dbReference type="GO" id="GO:0051539">
    <property type="term" value="F:4 iron, 4 sulfur cluster binding"/>
    <property type="evidence" value="ECO:0007669"/>
    <property type="project" value="UniProtKB-UniRule"/>
</dbReference>
<dbReference type="SMART" id="SM00278">
    <property type="entry name" value="HhH1"/>
    <property type="match status" value="1"/>
</dbReference>
<dbReference type="GO" id="GO:0006285">
    <property type="term" value="P:base-excision repair, AP site formation"/>
    <property type="evidence" value="ECO:0007669"/>
    <property type="project" value="TreeGrafter"/>
</dbReference>
<dbReference type="InterPro" id="IPR000445">
    <property type="entry name" value="HhH_motif"/>
</dbReference>
<dbReference type="Pfam" id="PF00730">
    <property type="entry name" value="HhH-GPD"/>
    <property type="match status" value="1"/>
</dbReference>
<dbReference type="Pfam" id="PF00633">
    <property type="entry name" value="HHH"/>
    <property type="match status" value="1"/>
</dbReference>
<name>A0A075WFY2_ARCFL</name>
<dbReference type="RefSeq" id="WP_010879188.1">
    <property type="nucleotide sequence ID" value="NZ_CP006577.1"/>
</dbReference>
<dbReference type="EMBL" id="CP006577">
    <property type="protein sequence ID" value="AIG98692.1"/>
    <property type="molecule type" value="Genomic_DNA"/>
</dbReference>
<feature type="binding site" evidence="12">
    <location>
        <position position="198"/>
    </location>
    <ligand>
        <name>[4Fe-4S] cluster</name>
        <dbReference type="ChEBI" id="CHEBI:49883"/>
    </ligand>
</feature>
<protein>
    <recommendedName>
        <fullName evidence="12">Endonuclease III</fullName>
        <ecNumber evidence="12">4.2.99.18</ecNumber>
    </recommendedName>
    <alternativeName>
        <fullName evidence="12">DNA-(apurinic or apyrimidinic site) lyase</fullName>
    </alternativeName>
</protein>
<evidence type="ECO:0000313" key="15">
    <source>
        <dbReference type="EMBL" id="AIG98692.1"/>
    </source>
</evidence>
<feature type="binding site" evidence="12">
    <location>
        <position position="195"/>
    </location>
    <ligand>
        <name>[4Fe-4S] cluster</name>
        <dbReference type="ChEBI" id="CHEBI:49883"/>
    </ligand>
</feature>
<dbReference type="CDD" id="cd00056">
    <property type="entry name" value="ENDO3c"/>
    <property type="match status" value="1"/>
</dbReference>
<feature type="domain" description="HhH-GPD" evidence="14">
    <location>
        <begin position="40"/>
        <end position="186"/>
    </location>
</feature>
<dbReference type="FunFam" id="1.10.340.30:FF:000001">
    <property type="entry name" value="Endonuclease III"/>
    <property type="match status" value="1"/>
</dbReference>
<keyword evidence="2 12" id="KW-0004">4Fe-4S</keyword>
<dbReference type="KEGG" id="afg:AFULGI_00019410"/>
<dbReference type="GO" id="GO:0140078">
    <property type="term" value="F:class I DNA-(apurinic or apyrimidinic site) endonuclease activity"/>
    <property type="evidence" value="ECO:0007669"/>
    <property type="project" value="UniProtKB-EC"/>
</dbReference>
<dbReference type="SMART" id="SM00525">
    <property type="entry name" value="FES"/>
    <property type="match status" value="1"/>
</dbReference>
<evidence type="ECO:0000256" key="9">
    <source>
        <dbReference type="ARBA" id="ARBA00023239"/>
    </source>
</evidence>
<dbReference type="Gene3D" id="1.10.1670.10">
    <property type="entry name" value="Helix-hairpin-Helix base-excision DNA repair enzymes (C-terminal)"/>
    <property type="match status" value="1"/>
</dbReference>
<feature type="binding site" evidence="12">
    <location>
        <position position="188"/>
    </location>
    <ligand>
        <name>[4Fe-4S] cluster</name>
        <dbReference type="ChEBI" id="CHEBI:49883"/>
    </ligand>
</feature>
<comment type="catalytic activity">
    <reaction evidence="11">
        <text>Hydrolyzes mismatched double-stranded DNA and polynucleotides, releasing free thymine.</text>
        <dbReference type="EC" id="3.2.2.29"/>
    </reaction>
</comment>
<keyword evidence="15" id="KW-0255">Endonuclease</keyword>
<keyword evidence="4 12" id="KW-0227">DNA damage</keyword>
<reference evidence="15 16" key="1">
    <citation type="submission" date="2013-07" db="EMBL/GenBank/DDBJ databases">
        <title>Genome of Archaeoglobus fulgidus.</title>
        <authorList>
            <person name="Fiebig A."/>
            <person name="Birkeland N.-K."/>
        </authorList>
    </citation>
    <scope>NUCLEOTIDE SEQUENCE [LARGE SCALE GENOMIC DNA]</scope>
    <source>
        <strain evidence="15 16">DSM 8774</strain>
    </source>
</reference>